<keyword evidence="3 9" id="KW-0813">Transport</keyword>
<dbReference type="PANTHER" id="PTHR30588:SF0">
    <property type="entry name" value="BRANCHED-CHAIN AMINO ACID PERMEASE BRNQ"/>
    <property type="match status" value="1"/>
</dbReference>
<keyword evidence="7 9" id="KW-1133">Transmembrane helix</keyword>
<dbReference type="Proteomes" id="UP000215413">
    <property type="component" value="Unassembled WGS sequence"/>
</dbReference>
<evidence type="ECO:0000256" key="6">
    <source>
        <dbReference type="ARBA" id="ARBA00022970"/>
    </source>
</evidence>
<reference evidence="11" key="1">
    <citation type="submission" date="2017-04" db="EMBL/GenBank/DDBJ databases">
        <title>Finegoldia magna isolated from orthopedic joint implant-associated infections.</title>
        <authorList>
            <person name="Bjorklund S."/>
            <person name="Bruggemann H."/>
            <person name="Jensen A."/>
            <person name="Hellmark B."/>
            <person name="Soderquist B."/>
        </authorList>
    </citation>
    <scope>NUCLEOTIDE SEQUENCE [LARGE SCALE GENOMIC DNA]</scope>
    <source>
        <strain evidence="11">CCUG 54800</strain>
    </source>
</reference>
<feature type="transmembrane region" description="Helical" evidence="9">
    <location>
        <begin position="407"/>
        <end position="424"/>
    </location>
</feature>
<feature type="transmembrane region" description="Helical" evidence="9">
    <location>
        <begin position="274"/>
        <end position="295"/>
    </location>
</feature>
<dbReference type="EMBL" id="NDYC01000009">
    <property type="protein sequence ID" value="OXZ28589.1"/>
    <property type="molecule type" value="Genomic_DNA"/>
</dbReference>
<name>A0A233V863_FINMA</name>
<evidence type="ECO:0000256" key="3">
    <source>
        <dbReference type="ARBA" id="ARBA00022448"/>
    </source>
</evidence>
<keyword evidence="8 9" id="KW-0472">Membrane</keyword>
<feature type="transmembrane region" description="Helical" evidence="9">
    <location>
        <begin position="187"/>
        <end position="203"/>
    </location>
</feature>
<dbReference type="GO" id="GO:0015190">
    <property type="term" value="F:L-leucine transmembrane transporter activity"/>
    <property type="evidence" value="ECO:0007669"/>
    <property type="project" value="TreeGrafter"/>
</dbReference>
<dbReference type="PANTHER" id="PTHR30588">
    <property type="entry name" value="BRANCHED-CHAIN AMINO ACID TRANSPORT SYSTEM 2 CARRIER PROTEIN"/>
    <property type="match status" value="1"/>
</dbReference>
<keyword evidence="4" id="KW-1003">Cell membrane</keyword>
<dbReference type="GO" id="GO:0015188">
    <property type="term" value="F:L-isoleucine transmembrane transporter activity"/>
    <property type="evidence" value="ECO:0007669"/>
    <property type="project" value="TreeGrafter"/>
</dbReference>
<feature type="transmembrane region" description="Helical" evidence="9">
    <location>
        <begin position="43"/>
        <end position="66"/>
    </location>
</feature>
<evidence type="ECO:0000256" key="9">
    <source>
        <dbReference type="RuleBase" id="RU362122"/>
    </source>
</evidence>
<feature type="transmembrane region" description="Helical" evidence="9">
    <location>
        <begin position="307"/>
        <end position="328"/>
    </location>
</feature>
<keyword evidence="5 9" id="KW-0812">Transmembrane</keyword>
<dbReference type="NCBIfam" id="TIGR00796">
    <property type="entry name" value="livcs"/>
    <property type="match status" value="1"/>
</dbReference>
<accession>A0A233V863</accession>
<evidence type="ECO:0000256" key="8">
    <source>
        <dbReference type="ARBA" id="ARBA00023136"/>
    </source>
</evidence>
<evidence type="ECO:0000256" key="5">
    <source>
        <dbReference type="ARBA" id="ARBA00022692"/>
    </source>
</evidence>
<sequence>MNKKFKDVIIVGFALFAIFFGAGNLIFPPYLGVLSGTEYKKAMLGFLLTDPVLPILGVIITAKLGGGAEDLGKRVGNSFAKILGTVTILTIGPLFAIPRTAATTHEVFVAKVFPGTPEWVTALIFFTLTAIFVFNETGVIDKIGKYLTPGLVIILLVIIGKCIVDPIGVMNIASENQIFLKGFAEGYQTMDALGAALMTGIVVSDLKRKGYVNDEERLKLVKWVGLVAFVLLAIIYGGLIYAGATASKIYTVQNTRVDILLGTVQNILGSAGKIAIGIAVSLACLTTSVGLSAIAGDFFSNITKNKLGYKPIVLATVVISGVLSLVGVEALIKAAVPILSTVYPIIMVLIFLGIFEEHIKYDLIYTGAVLATFVVSFVEVLNQNFKILQGFTDAIKTLPLSSVGFEWLLPAIVTGAVFGIIAYIQDKKKLA</sequence>
<evidence type="ECO:0000256" key="1">
    <source>
        <dbReference type="ARBA" id="ARBA00004651"/>
    </source>
</evidence>
<dbReference type="GO" id="GO:0015820">
    <property type="term" value="P:L-leucine transport"/>
    <property type="evidence" value="ECO:0007669"/>
    <property type="project" value="TreeGrafter"/>
</dbReference>
<protein>
    <recommendedName>
        <fullName evidence="9">Branched-chain amino acid transport system carrier protein</fullName>
    </recommendedName>
</protein>
<proteinExistence type="inferred from homology"/>
<gene>
    <name evidence="10" type="ORF">B9N49_01440</name>
</gene>
<dbReference type="Pfam" id="PF05525">
    <property type="entry name" value="Branch_AA_trans"/>
    <property type="match status" value="1"/>
</dbReference>
<comment type="function">
    <text evidence="9">Component of the transport system for branched-chain amino acids.</text>
</comment>
<comment type="subcellular location">
    <subcellularLocation>
        <location evidence="1 9">Cell membrane</location>
        <topology evidence="1 9">Multi-pass membrane protein</topology>
    </subcellularLocation>
</comment>
<dbReference type="GO" id="GO:0015818">
    <property type="term" value="P:isoleucine transport"/>
    <property type="evidence" value="ECO:0007669"/>
    <property type="project" value="TreeGrafter"/>
</dbReference>
<feature type="transmembrane region" description="Helical" evidence="9">
    <location>
        <begin position="334"/>
        <end position="355"/>
    </location>
</feature>
<comment type="similarity">
    <text evidence="2 9">Belongs to the branched chain amino acid transporter family.</text>
</comment>
<evidence type="ECO:0000256" key="7">
    <source>
        <dbReference type="ARBA" id="ARBA00022989"/>
    </source>
</evidence>
<dbReference type="GO" id="GO:0005886">
    <property type="term" value="C:plasma membrane"/>
    <property type="evidence" value="ECO:0007669"/>
    <property type="project" value="UniProtKB-SubCell"/>
</dbReference>
<feature type="transmembrane region" description="Helical" evidence="9">
    <location>
        <begin position="223"/>
        <end position="244"/>
    </location>
</feature>
<feature type="transmembrane region" description="Helical" evidence="9">
    <location>
        <begin position="117"/>
        <end position="134"/>
    </location>
</feature>
<feature type="transmembrane region" description="Helical" evidence="9">
    <location>
        <begin position="362"/>
        <end position="381"/>
    </location>
</feature>
<dbReference type="AlphaFoldDB" id="A0A233V863"/>
<dbReference type="RefSeq" id="WP_094205218.1">
    <property type="nucleotide sequence ID" value="NZ_NDYC01000009.1"/>
</dbReference>
<feature type="transmembrane region" description="Helical" evidence="9">
    <location>
        <begin position="146"/>
        <end position="167"/>
    </location>
</feature>
<organism evidence="10 11">
    <name type="scientific">Finegoldia magna</name>
    <name type="common">Peptostreptococcus magnus</name>
    <dbReference type="NCBI Taxonomy" id="1260"/>
    <lineage>
        <taxon>Bacteria</taxon>
        <taxon>Bacillati</taxon>
        <taxon>Bacillota</taxon>
        <taxon>Tissierellia</taxon>
        <taxon>Tissierellales</taxon>
        <taxon>Peptoniphilaceae</taxon>
        <taxon>Finegoldia</taxon>
    </lineage>
</organism>
<keyword evidence="6 9" id="KW-0029">Amino-acid transport</keyword>
<evidence type="ECO:0000256" key="2">
    <source>
        <dbReference type="ARBA" id="ARBA00008540"/>
    </source>
</evidence>
<dbReference type="GO" id="GO:0005304">
    <property type="term" value="F:L-valine transmembrane transporter activity"/>
    <property type="evidence" value="ECO:0007669"/>
    <property type="project" value="TreeGrafter"/>
</dbReference>
<evidence type="ECO:0000313" key="10">
    <source>
        <dbReference type="EMBL" id="OXZ28589.1"/>
    </source>
</evidence>
<comment type="caution">
    <text evidence="10">The sequence shown here is derived from an EMBL/GenBank/DDBJ whole genome shotgun (WGS) entry which is preliminary data.</text>
</comment>
<dbReference type="InterPro" id="IPR004685">
    <property type="entry name" value="Brnchd-chn_aa_trnsp_Livcs"/>
</dbReference>
<feature type="transmembrane region" description="Helical" evidence="9">
    <location>
        <begin position="7"/>
        <end position="31"/>
    </location>
</feature>
<evidence type="ECO:0000313" key="11">
    <source>
        <dbReference type="Proteomes" id="UP000215413"/>
    </source>
</evidence>
<feature type="transmembrane region" description="Helical" evidence="9">
    <location>
        <begin position="78"/>
        <end position="97"/>
    </location>
</feature>
<evidence type="ECO:0000256" key="4">
    <source>
        <dbReference type="ARBA" id="ARBA00022475"/>
    </source>
</evidence>